<dbReference type="Proteomes" id="UP001174909">
    <property type="component" value="Unassembled WGS sequence"/>
</dbReference>
<evidence type="ECO:0000313" key="1">
    <source>
        <dbReference type="EMBL" id="CAI8043681.1"/>
    </source>
</evidence>
<comment type="caution">
    <text evidence="1">The sequence shown here is derived from an EMBL/GenBank/DDBJ whole genome shotgun (WGS) entry which is preliminary data.</text>
</comment>
<gene>
    <name evidence="1" type="ORF">GBAR_LOCUS24223</name>
</gene>
<name>A0AA35TA63_GEOBA</name>
<reference evidence="1" key="1">
    <citation type="submission" date="2023-03" db="EMBL/GenBank/DDBJ databases">
        <authorList>
            <person name="Steffen K."/>
            <person name="Cardenas P."/>
        </authorList>
    </citation>
    <scope>NUCLEOTIDE SEQUENCE</scope>
</reference>
<dbReference type="AlphaFoldDB" id="A0AA35TA63"/>
<sequence length="42" mass="4932">MGLEMKTSFFTLSSQYTTVRLISTPLDWASPPKMMKHNTYYQ</sequence>
<organism evidence="1 2">
    <name type="scientific">Geodia barretti</name>
    <name type="common">Barrett's horny sponge</name>
    <dbReference type="NCBI Taxonomy" id="519541"/>
    <lineage>
        <taxon>Eukaryota</taxon>
        <taxon>Metazoa</taxon>
        <taxon>Porifera</taxon>
        <taxon>Demospongiae</taxon>
        <taxon>Heteroscleromorpha</taxon>
        <taxon>Tetractinellida</taxon>
        <taxon>Astrophorina</taxon>
        <taxon>Geodiidae</taxon>
        <taxon>Geodia</taxon>
    </lineage>
</organism>
<proteinExistence type="predicted"/>
<evidence type="ECO:0000313" key="2">
    <source>
        <dbReference type="Proteomes" id="UP001174909"/>
    </source>
</evidence>
<dbReference type="EMBL" id="CASHTH010003348">
    <property type="protein sequence ID" value="CAI8043681.1"/>
    <property type="molecule type" value="Genomic_DNA"/>
</dbReference>
<accession>A0AA35TA63</accession>
<protein>
    <submittedName>
        <fullName evidence="1">Uncharacterized protein</fullName>
    </submittedName>
</protein>
<keyword evidence="2" id="KW-1185">Reference proteome</keyword>